<dbReference type="OMA" id="RQENYGL"/>
<accession>A0A7R8UCV6</accession>
<dbReference type="InterPro" id="IPR029063">
    <property type="entry name" value="SAM-dependent_MTases_sf"/>
</dbReference>
<dbReference type="PANTHER" id="PTHR43648">
    <property type="entry name" value="ELECTRON TRANSFER FLAVOPROTEIN BETA SUBUNIT LYSINE METHYLTRANSFERASE"/>
    <property type="match status" value="1"/>
</dbReference>
<dbReference type="Proteomes" id="UP000594454">
    <property type="component" value="Chromosome 1"/>
</dbReference>
<dbReference type="GO" id="GO:0005759">
    <property type="term" value="C:mitochondrial matrix"/>
    <property type="evidence" value="ECO:0007669"/>
    <property type="project" value="TreeGrafter"/>
</dbReference>
<dbReference type="AlphaFoldDB" id="A0A7R8UCV6"/>
<evidence type="ECO:0000256" key="1">
    <source>
        <dbReference type="ARBA" id="ARBA00022603"/>
    </source>
</evidence>
<keyword evidence="1" id="KW-0489">Methyltransferase</keyword>
<evidence type="ECO:0000256" key="5">
    <source>
        <dbReference type="ARBA" id="ARBA00042266"/>
    </source>
</evidence>
<reference evidence="6 7" key="1">
    <citation type="submission" date="2020-11" db="EMBL/GenBank/DDBJ databases">
        <authorList>
            <person name="Wallbank WR R."/>
            <person name="Pardo Diaz C."/>
            <person name="Kozak K."/>
            <person name="Martin S."/>
            <person name="Jiggins C."/>
            <person name="Moest M."/>
            <person name="Warren A I."/>
            <person name="Generalovic N T."/>
            <person name="Byers J.R.P. K."/>
            <person name="Montejo-Kovacevich G."/>
            <person name="Yen C E."/>
        </authorList>
    </citation>
    <scope>NUCLEOTIDE SEQUENCE [LARGE SCALE GENOMIC DNA]</scope>
</reference>
<evidence type="ECO:0000313" key="6">
    <source>
        <dbReference type="EMBL" id="CAD7078452.1"/>
    </source>
</evidence>
<dbReference type="OrthoDB" id="194386at2759"/>
<keyword evidence="2" id="KW-0808">Transferase</keyword>
<dbReference type="CDD" id="cd02440">
    <property type="entry name" value="AdoMet_MTases"/>
    <property type="match status" value="1"/>
</dbReference>
<evidence type="ECO:0000256" key="2">
    <source>
        <dbReference type="ARBA" id="ARBA00022679"/>
    </source>
</evidence>
<evidence type="ECO:0000313" key="7">
    <source>
        <dbReference type="Proteomes" id="UP000594454"/>
    </source>
</evidence>
<dbReference type="InterPro" id="IPR050078">
    <property type="entry name" value="Ribosomal_L11_MeTrfase_PrmA"/>
</dbReference>
<organism evidence="6 7">
    <name type="scientific">Hermetia illucens</name>
    <name type="common">Black soldier fly</name>
    <dbReference type="NCBI Taxonomy" id="343691"/>
    <lineage>
        <taxon>Eukaryota</taxon>
        <taxon>Metazoa</taxon>
        <taxon>Ecdysozoa</taxon>
        <taxon>Arthropoda</taxon>
        <taxon>Hexapoda</taxon>
        <taxon>Insecta</taxon>
        <taxon>Pterygota</taxon>
        <taxon>Neoptera</taxon>
        <taxon>Endopterygota</taxon>
        <taxon>Diptera</taxon>
        <taxon>Brachycera</taxon>
        <taxon>Stratiomyomorpha</taxon>
        <taxon>Stratiomyidae</taxon>
        <taxon>Hermetiinae</taxon>
        <taxon>Hermetia</taxon>
    </lineage>
</organism>
<comment type="similarity">
    <text evidence="3">Belongs to the methyltransferase superfamily. ETFBKMT family.</text>
</comment>
<evidence type="ECO:0000256" key="4">
    <source>
        <dbReference type="ARBA" id="ARBA00041867"/>
    </source>
</evidence>
<dbReference type="SUPFAM" id="SSF53335">
    <property type="entry name" value="S-adenosyl-L-methionine-dependent methyltransferases"/>
    <property type="match status" value="1"/>
</dbReference>
<dbReference type="EMBL" id="LR899009">
    <property type="protein sequence ID" value="CAD7078452.1"/>
    <property type="molecule type" value="Genomic_DNA"/>
</dbReference>
<sequence>MSGIATNLVWRQFRRMCSKSREQHAKARFISIKEKIISNTMISKNHLTPEISLHLITSECKLFHEPVCEGTERVFDNDPFWGFYWPGGQALSRFILDTPSVVKSLRILDVGSGSGACSIAAKMSGAKIAVANDIDYGAKVAADLNAELNNVIISTCTQNLIGNFCKDFDVILVGDVFYDKDIADQILPWLTNLRKKGKEIYIGDPGRHGLSTDAMNLMDKVLTYELPENCCIENNGFKIVNVWKVK</sequence>
<dbReference type="GO" id="GO:0032259">
    <property type="term" value="P:methylation"/>
    <property type="evidence" value="ECO:0007669"/>
    <property type="project" value="UniProtKB-KW"/>
</dbReference>
<dbReference type="GO" id="GO:0016279">
    <property type="term" value="F:protein-lysine N-methyltransferase activity"/>
    <property type="evidence" value="ECO:0007669"/>
    <property type="project" value="TreeGrafter"/>
</dbReference>
<evidence type="ECO:0000256" key="3">
    <source>
        <dbReference type="ARBA" id="ARBA00037932"/>
    </source>
</evidence>
<dbReference type="Pfam" id="PF06325">
    <property type="entry name" value="PrmA"/>
    <property type="match status" value="1"/>
</dbReference>
<keyword evidence="7" id="KW-1185">Reference proteome</keyword>
<dbReference type="InParanoid" id="A0A7R8UCV6"/>
<name>A0A7R8UCV6_HERIL</name>
<dbReference type="Gene3D" id="3.40.50.150">
    <property type="entry name" value="Vaccinia Virus protein VP39"/>
    <property type="match status" value="1"/>
</dbReference>
<protein>
    <recommendedName>
        <fullName evidence="5">ETFB lysine methyltransferase</fullName>
    </recommendedName>
    <alternativeName>
        <fullName evidence="4">Protein N-lysine methyltransferase METTL20</fullName>
    </alternativeName>
</protein>
<proteinExistence type="inferred from homology"/>
<gene>
    <name evidence="6" type="ORF">HERILL_LOCUS1719</name>
</gene>
<dbReference type="PANTHER" id="PTHR43648:SF1">
    <property type="entry name" value="ELECTRON TRANSFER FLAVOPROTEIN BETA SUBUNIT LYSINE METHYLTRANSFERASE"/>
    <property type="match status" value="1"/>
</dbReference>